<name>A0ABP6PA83_9ACTN</name>
<accession>A0ABP6PA83</accession>
<dbReference type="InterPro" id="IPR001624">
    <property type="entry name" value="FliE"/>
</dbReference>
<comment type="similarity">
    <text evidence="2 4">Belongs to the FliE family.</text>
</comment>
<evidence type="ECO:0000256" key="1">
    <source>
        <dbReference type="ARBA" id="ARBA00004117"/>
    </source>
</evidence>
<keyword evidence="3 4" id="KW-0975">Bacterial flagellum</keyword>
<organism evidence="6 7">
    <name type="scientific">Blastococcus jejuensis</name>
    <dbReference type="NCBI Taxonomy" id="351224"/>
    <lineage>
        <taxon>Bacteria</taxon>
        <taxon>Bacillati</taxon>
        <taxon>Actinomycetota</taxon>
        <taxon>Actinomycetes</taxon>
        <taxon>Geodermatophilales</taxon>
        <taxon>Geodermatophilaceae</taxon>
        <taxon>Blastococcus</taxon>
    </lineage>
</organism>
<evidence type="ECO:0000313" key="7">
    <source>
        <dbReference type="Proteomes" id="UP001499924"/>
    </source>
</evidence>
<dbReference type="Proteomes" id="UP001499924">
    <property type="component" value="Unassembled WGS sequence"/>
</dbReference>
<evidence type="ECO:0000256" key="5">
    <source>
        <dbReference type="NCBIfam" id="TIGR00205"/>
    </source>
</evidence>
<dbReference type="PANTHER" id="PTHR34653:SF1">
    <property type="entry name" value="FLAGELLAR HOOK-BASAL BODY COMPLEX PROTEIN FLIE"/>
    <property type="match status" value="1"/>
</dbReference>
<dbReference type="Pfam" id="PF02049">
    <property type="entry name" value="FliE"/>
    <property type="match status" value="1"/>
</dbReference>
<comment type="subcellular location">
    <subcellularLocation>
        <location evidence="1 4">Bacterial flagellum basal body</location>
    </subcellularLocation>
</comment>
<evidence type="ECO:0000256" key="2">
    <source>
        <dbReference type="ARBA" id="ARBA00009272"/>
    </source>
</evidence>
<dbReference type="EMBL" id="BAAAVV010000006">
    <property type="protein sequence ID" value="GAA3172551.1"/>
    <property type="molecule type" value="Genomic_DNA"/>
</dbReference>
<dbReference type="PANTHER" id="PTHR34653">
    <property type="match status" value="1"/>
</dbReference>
<dbReference type="HAMAP" id="MF_00724">
    <property type="entry name" value="FliE"/>
    <property type="match status" value="1"/>
</dbReference>
<dbReference type="PRINTS" id="PR01006">
    <property type="entry name" value="FLGHOOKFLIE"/>
</dbReference>
<evidence type="ECO:0000256" key="3">
    <source>
        <dbReference type="ARBA" id="ARBA00023143"/>
    </source>
</evidence>
<gene>
    <name evidence="4" type="primary">fliE</name>
    <name evidence="6" type="ORF">GCM10010531_27570</name>
</gene>
<reference evidence="7" key="1">
    <citation type="journal article" date="2019" name="Int. J. Syst. Evol. Microbiol.">
        <title>The Global Catalogue of Microorganisms (GCM) 10K type strain sequencing project: providing services to taxonomists for standard genome sequencing and annotation.</title>
        <authorList>
            <consortium name="The Broad Institute Genomics Platform"/>
            <consortium name="The Broad Institute Genome Sequencing Center for Infectious Disease"/>
            <person name="Wu L."/>
            <person name="Ma J."/>
        </authorList>
    </citation>
    <scope>NUCLEOTIDE SEQUENCE [LARGE SCALE GENOMIC DNA]</scope>
    <source>
        <strain evidence="7">JCM 15614</strain>
    </source>
</reference>
<proteinExistence type="inferred from homology"/>
<evidence type="ECO:0000313" key="6">
    <source>
        <dbReference type="EMBL" id="GAA3172551.1"/>
    </source>
</evidence>
<keyword evidence="7" id="KW-1185">Reference proteome</keyword>
<evidence type="ECO:0000256" key="4">
    <source>
        <dbReference type="HAMAP-Rule" id="MF_00724"/>
    </source>
</evidence>
<protein>
    <recommendedName>
        <fullName evidence="4 5">Flagellar hook-basal body complex protein FliE</fullName>
    </recommendedName>
</protein>
<comment type="caution">
    <text evidence="6">The sequence shown here is derived from an EMBL/GenBank/DDBJ whole genome shotgun (WGS) entry which is preliminary data.</text>
</comment>
<sequence>MPDERQRGGLVTSPIGGIAPIGIGAVSGVAGAQTGTPAAQGTDGFAAVLASSFDRMAGLQASADGMAAQAATGDLKDVHDYIIASTEAKLATEMVVTIKNQAVAAFNEIMRMPI</sequence>
<dbReference type="NCBIfam" id="TIGR00205">
    <property type="entry name" value="fliE"/>
    <property type="match status" value="1"/>
</dbReference>